<dbReference type="InterPro" id="IPR013083">
    <property type="entry name" value="Znf_RING/FYVE/PHD"/>
</dbReference>
<dbReference type="GO" id="GO:0008270">
    <property type="term" value="F:zinc ion binding"/>
    <property type="evidence" value="ECO:0007669"/>
    <property type="project" value="UniProtKB-KW"/>
</dbReference>
<evidence type="ECO:0000313" key="4">
    <source>
        <dbReference type="EMBL" id="EJK47598.1"/>
    </source>
</evidence>
<dbReference type="eggNOG" id="ENOG502T9J1">
    <property type="taxonomic scope" value="Eukaryota"/>
</dbReference>
<dbReference type="EMBL" id="AGNL01046802">
    <property type="protein sequence ID" value="EJK47598.1"/>
    <property type="molecule type" value="Genomic_DNA"/>
</dbReference>
<keyword evidence="5" id="KW-1185">Reference proteome</keyword>
<keyword evidence="1" id="KW-0479">Metal-binding</keyword>
<organism evidence="4 5">
    <name type="scientific">Thalassiosira oceanica</name>
    <name type="common">Marine diatom</name>
    <dbReference type="NCBI Taxonomy" id="159749"/>
    <lineage>
        <taxon>Eukaryota</taxon>
        <taxon>Sar</taxon>
        <taxon>Stramenopiles</taxon>
        <taxon>Ochrophyta</taxon>
        <taxon>Bacillariophyta</taxon>
        <taxon>Coscinodiscophyceae</taxon>
        <taxon>Thalassiosirophycidae</taxon>
        <taxon>Thalassiosirales</taxon>
        <taxon>Thalassiosiraceae</taxon>
        <taxon>Thalassiosira</taxon>
    </lineage>
</organism>
<protein>
    <recommendedName>
        <fullName evidence="3">RING-type domain-containing protein</fullName>
    </recommendedName>
</protein>
<feature type="region of interest" description="Disordered" evidence="2">
    <location>
        <begin position="202"/>
        <end position="282"/>
    </location>
</feature>
<keyword evidence="1" id="KW-0863">Zinc-finger</keyword>
<feature type="region of interest" description="Disordered" evidence="2">
    <location>
        <begin position="1"/>
        <end position="27"/>
    </location>
</feature>
<feature type="domain" description="RING-type" evidence="3">
    <location>
        <begin position="66"/>
        <end position="124"/>
    </location>
</feature>
<keyword evidence="1" id="KW-0862">Zinc</keyword>
<proteinExistence type="predicted"/>
<dbReference type="SUPFAM" id="SSF57850">
    <property type="entry name" value="RING/U-box"/>
    <property type="match status" value="1"/>
</dbReference>
<name>K0R3S3_THAOC</name>
<dbReference type="Gene3D" id="3.30.40.10">
    <property type="entry name" value="Zinc/RING finger domain, C3HC4 (zinc finger)"/>
    <property type="match status" value="1"/>
</dbReference>
<reference evidence="4 5" key="1">
    <citation type="journal article" date="2012" name="Genome Biol.">
        <title>Genome and low-iron response of an oceanic diatom adapted to chronic iron limitation.</title>
        <authorList>
            <person name="Lommer M."/>
            <person name="Specht M."/>
            <person name="Roy A.S."/>
            <person name="Kraemer L."/>
            <person name="Andreson R."/>
            <person name="Gutowska M.A."/>
            <person name="Wolf J."/>
            <person name="Bergner S.V."/>
            <person name="Schilhabel M.B."/>
            <person name="Klostermeier U.C."/>
            <person name="Beiko R.G."/>
            <person name="Rosenstiel P."/>
            <person name="Hippler M."/>
            <person name="Laroche J."/>
        </authorList>
    </citation>
    <scope>NUCLEOTIDE SEQUENCE [LARGE SCALE GENOMIC DNA]</scope>
    <source>
        <strain evidence="4 5">CCMP1005</strain>
    </source>
</reference>
<feature type="region of interest" description="Disordered" evidence="2">
    <location>
        <begin position="376"/>
        <end position="425"/>
    </location>
</feature>
<accession>K0R3S3</accession>
<dbReference type="InterPro" id="IPR001841">
    <property type="entry name" value="Znf_RING"/>
</dbReference>
<comment type="caution">
    <text evidence="4">The sequence shown here is derived from an EMBL/GenBank/DDBJ whole genome shotgun (WGS) entry which is preliminary data.</text>
</comment>
<gene>
    <name evidence="4" type="ORF">THAOC_33672</name>
</gene>
<evidence type="ECO:0000256" key="1">
    <source>
        <dbReference type="PROSITE-ProRule" id="PRU00175"/>
    </source>
</evidence>
<feature type="compositionally biased region" description="Basic residues" evidence="2">
    <location>
        <begin position="407"/>
        <end position="420"/>
    </location>
</feature>
<dbReference type="Proteomes" id="UP000266841">
    <property type="component" value="Unassembled WGS sequence"/>
</dbReference>
<dbReference type="AlphaFoldDB" id="K0R3S3"/>
<feature type="region of interest" description="Disordered" evidence="2">
    <location>
        <begin position="148"/>
        <end position="171"/>
    </location>
</feature>
<evidence type="ECO:0000256" key="2">
    <source>
        <dbReference type="SAM" id="MobiDB-lite"/>
    </source>
</evidence>
<sequence length="754" mass="83010">MHCTGQGRKVARKSEVRNPHSKSRTAVGVGVAHMSQMTTENELEGAVAAMKLALTCQSCRRCPSSCGQCVPRSEYAGGAPSDLFYDGALLVSPSCGHFFCGDCWSDCARDINVGGDIRQCPCCKQPASIEPMPVVTFLRSNCEGMGEKVNSSSQHGVRANDSACERPHGLQDRSSGSFGDLLQLLGMLRQFSGSVLPMAASEEDLTRKTLQRQEDEEDNSGLGSVARPAGDGSDPDEASRNYGETEVPSSCIPIDNPPDDYQLQQSMESDSDSSSEHHAEDGRVLSECITAKRSTDAEESPTVLQSQLSSRCFSSIKSGKKIQQDGYDLNQMGSLDELEEDLLETEVPATCIGINLAVEYNKSAAAEATAMSCGLKDESDAEGTTEPQFKSDEEVSKESQGTSTTKLTRHITSSRHKRQRTTRDQIEIITAPPSGLKEIRPWNIHSQALSPMTCEKPLTPPPMPLFVAVDILDEDECRDIGWMQIQGMCELVLDKVSLQKNSTPFPAILLTHTMEVPAPRGNADDVILVCYRTCHYLHARICGATIVDADWATESKEVEAAKDVQEFSVWGDMESYQLMKNEQMKPCWDSPQIGAISEMLRSELRDYTLGLLMGQGRHERQCEEENTFKQQFMTREEMTSIVECWGGQIGTIPDADLLLVDSHATLDEVVEALQRELDCGCDWTLEKATKSELASYVLADAPESQYTNNRRSDDTSLRIPLVSGKWLEDSICLAEIRLLDDYCQAILCLHLNEI</sequence>
<feature type="compositionally biased region" description="Basic and acidic residues" evidence="2">
    <location>
        <begin position="204"/>
        <end position="213"/>
    </location>
</feature>
<evidence type="ECO:0000313" key="5">
    <source>
        <dbReference type="Proteomes" id="UP000266841"/>
    </source>
</evidence>
<evidence type="ECO:0000259" key="3">
    <source>
        <dbReference type="PROSITE" id="PS50089"/>
    </source>
</evidence>
<dbReference type="PROSITE" id="PS50089">
    <property type="entry name" value="ZF_RING_2"/>
    <property type="match status" value="1"/>
</dbReference>